<accession>A0A438HIG3</accession>
<dbReference type="SUPFAM" id="SSF75553">
    <property type="entry name" value="Smc hinge domain"/>
    <property type="match status" value="1"/>
</dbReference>
<name>A0A438HIG3_VITVI</name>
<evidence type="ECO:0000313" key="1">
    <source>
        <dbReference type="EMBL" id="RVW84169.1"/>
    </source>
</evidence>
<proteinExistence type="predicted"/>
<dbReference type="InterPro" id="IPR036277">
    <property type="entry name" value="SMC_hinge_sf"/>
</dbReference>
<dbReference type="Gene3D" id="3.30.70.1620">
    <property type="match status" value="1"/>
</dbReference>
<comment type="caution">
    <text evidence="1">The sequence shown here is derived from an EMBL/GenBank/DDBJ whole genome shotgun (WGS) entry which is preliminary data.</text>
</comment>
<dbReference type="EMBL" id="QGNW01000218">
    <property type="protein sequence ID" value="RVW84169.1"/>
    <property type="molecule type" value="Genomic_DNA"/>
</dbReference>
<dbReference type="GO" id="GO:0005694">
    <property type="term" value="C:chromosome"/>
    <property type="evidence" value="ECO:0007669"/>
    <property type="project" value="InterPro"/>
</dbReference>
<dbReference type="PANTHER" id="PTHR43977">
    <property type="entry name" value="STRUCTURAL MAINTENANCE OF CHROMOSOMES PROTEIN 3"/>
    <property type="match status" value="1"/>
</dbReference>
<dbReference type="GO" id="GO:0005524">
    <property type="term" value="F:ATP binding"/>
    <property type="evidence" value="ECO:0007669"/>
    <property type="project" value="InterPro"/>
</dbReference>
<gene>
    <name evidence="1" type="primary">SMC3_0</name>
    <name evidence="1" type="ORF">CK203_045335</name>
</gene>
<sequence>MSFTGARGNASQVFARTVICRDLDVATRVARTDGLDCITLEGDQVSKKGGMTGGFYDYRRSKLKFMNIIRQNTKSINMKEDELEKVRFKLQDIL</sequence>
<reference evidence="1 2" key="1">
    <citation type="journal article" date="2018" name="PLoS Genet.">
        <title>Population sequencing reveals clonal diversity and ancestral inbreeding in the grapevine cultivar Chardonnay.</title>
        <authorList>
            <person name="Roach M.J."/>
            <person name="Johnson D.L."/>
            <person name="Bohlmann J."/>
            <person name="van Vuuren H.J."/>
            <person name="Jones S.J."/>
            <person name="Pretorius I.S."/>
            <person name="Schmidt S.A."/>
            <person name="Borneman A.R."/>
        </authorList>
    </citation>
    <scope>NUCLEOTIDE SEQUENCE [LARGE SCALE GENOMIC DNA]</scope>
    <source>
        <strain evidence="2">cv. Chardonnay</strain>
        <tissue evidence="1">Leaf</tissue>
    </source>
</reference>
<dbReference type="GO" id="GO:0051276">
    <property type="term" value="P:chromosome organization"/>
    <property type="evidence" value="ECO:0007669"/>
    <property type="project" value="InterPro"/>
</dbReference>
<evidence type="ECO:0000313" key="2">
    <source>
        <dbReference type="Proteomes" id="UP000288805"/>
    </source>
</evidence>
<protein>
    <submittedName>
        <fullName evidence="1">Structural maintenance of chromosomes protein 3</fullName>
    </submittedName>
</protein>
<dbReference type="Proteomes" id="UP000288805">
    <property type="component" value="Unassembled WGS sequence"/>
</dbReference>
<organism evidence="1 2">
    <name type="scientific">Vitis vinifera</name>
    <name type="common">Grape</name>
    <dbReference type="NCBI Taxonomy" id="29760"/>
    <lineage>
        <taxon>Eukaryota</taxon>
        <taxon>Viridiplantae</taxon>
        <taxon>Streptophyta</taxon>
        <taxon>Embryophyta</taxon>
        <taxon>Tracheophyta</taxon>
        <taxon>Spermatophyta</taxon>
        <taxon>Magnoliopsida</taxon>
        <taxon>eudicotyledons</taxon>
        <taxon>Gunneridae</taxon>
        <taxon>Pentapetalae</taxon>
        <taxon>rosids</taxon>
        <taxon>Vitales</taxon>
        <taxon>Vitaceae</taxon>
        <taxon>Viteae</taxon>
        <taxon>Vitis</taxon>
    </lineage>
</organism>
<dbReference type="AlphaFoldDB" id="A0A438HIG3"/>